<sequence>MNGHMPNCQHITARHLTAIIAALLLLVMEGCTSSRFGEGGHTFRQDNPEIDRRFQIADLGGQQLEAATRYGLSKPIRRRSGIWLRAWRLRKIKTNRYYLLDPMPHSNPYLTSGGKWVLKTIAKRFQKKLRKAGYREHRIIVTSMLRTREDIGGLKKINRVAATNSSHMYGTTFDVSFTRFNRISMDGMQPSNRLMANLLGEVICELREEGECWIIFERSQHCFHVTARR</sequence>
<dbReference type="InterPro" id="IPR043769">
    <property type="entry name" value="DUF5715"/>
</dbReference>
<gene>
    <name evidence="1" type="ORF">HMPREF3226_02432</name>
</gene>
<proteinExistence type="predicted"/>
<evidence type="ECO:0000313" key="1">
    <source>
        <dbReference type="EMBL" id="KXA33559.1"/>
    </source>
</evidence>
<accession>A0A133PW34</accession>
<dbReference type="OrthoDB" id="1523789at2"/>
<dbReference type="RefSeq" id="WP_060941235.1">
    <property type="nucleotide sequence ID" value="NZ_KQ957320.1"/>
</dbReference>
<comment type="caution">
    <text evidence="1">The sequence shown here is derived from an EMBL/GenBank/DDBJ whole genome shotgun (WGS) entry which is preliminary data.</text>
</comment>
<protein>
    <submittedName>
        <fullName evidence="1">Uncharacterized protein</fullName>
    </submittedName>
</protein>
<dbReference type="EMBL" id="LRQG01000221">
    <property type="protein sequence ID" value="KXA33559.1"/>
    <property type="molecule type" value="Genomic_DNA"/>
</dbReference>
<dbReference type="Pfam" id="PF18979">
    <property type="entry name" value="DUF5715"/>
    <property type="match status" value="1"/>
</dbReference>
<reference evidence="2" key="1">
    <citation type="submission" date="2016-01" db="EMBL/GenBank/DDBJ databases">
        <authorList>
            <person name="Mitreva M."/>
            <person name="Pepin K.H."/>
            <person name="Mihindukulasuriya K.A."/>
            <person name="Fulton R."/>
            <person name="Fronick C."/>
            <person name="O'Laughlin M."/>
            <person name="Miner T."/>
            <person name="Herter B."/>
            <person name="Rosa B.A."/>
            <person name="Cordes M."/>
            <person name="Tomlinson C."/>
            <person name="Wollam A."/>
            <person name="Palsikar V.B."/>
            <person name="Mardis E.R."/>
            <person name="Wilson R.K."/>
        </authorList>
    </citation>
    <scope>NUCLEOTIDE SEQUENCE [LARGE SCALE GENOMIC DNA]</scope>
    <source>
        <strain evidence="2">MJR7716</strain>
    </source>
</reference>
<dbReference type="AlphaFoldDB" id="A0A133PW34"/>
<dbReference type="PATRIC" id="fig|28128.5.peg.2504"/>
<dbReference type="eggNOG" id="ENOG502ZX6Q">
    <property type="taxonomic scope" value="Bacteria"/>
</dbReference>
<organism evidence="1 2">
    <name type="scientific">Prevotella corporis</name>
    <dbReference type="NCBI Taxonomy" id="28128"/>
    <lineage>
        <taxon>Bacteria</taxon>
        <taxon>Pseudomonadati</taxon>
        <taxon>Bacteroidota</taxon>
        <taxon>Bacteroidia</taxon>
        <taxon>Bacteroidales</taxon>
        <taxon>Prevotellaceae</taxon>
        <taxon>Prevotella</taxon>
    </lineage>
</organism>
<evidence type="ECO:0000313" key="2">
    <source>
        <dbReference type="Proteomes" id="UP000070533"/>
    </source>
</evidence>
<keyword evidence="2" id="KW-1185">Reference proteome</keyword>
<name>A0A133PW34_9BACT</name>
<dbReference type="STRING" id="28128.HMPREF3226_02432"/>
<dbReference type="Proteomes" id="UP000070533">
    <property type="component" value="Unassembled WGS sequence"/>
</dbReference>